<dbReference type="AlphaFoldDB" id="A0A5C8P581"/>
<accession>A0A5C8P581</accession>
<comment type="caution">
    <text evidence="1">The sequence shown here is derived from an EMBL/GenBank/DDBJ whole genome shotgun (WGS) entry which is preliminary data.</text>
</comment>
<evidence type="ECO:0000313" key="1">
    <source>
        <dbReference type="EMBL" id="TXL68851.1"/>
    </source>
</evidence>
<protein>
    <submittedName>
        <fullName evidence="1">Uncharacterized protein</fullName>
    </submittedName>
</protein>
<keyword evidence="2" id="KW-1185">Reference proteome</keyword>
<name>A0A5C8P581_9BURK</name>
<dbReference type="EMBL" id="VDUY01000001">
    <property type="protein sequence ID" value="TXL68851.1"/>
    <property type="molecule type" value="Genomic_DNA"/>
</dbReference>
<gene>
    <name evidence="1" type="ORF">FHP08_04000</name>
</gene>
<organism evidence="1 2">
    <name type="scientific">Zeimonas arvi</name>
    <dbReference type="NCBI Taxonomy" id="2498847"/>
    <lineage>
        <taxon>Bacteria</taxon>
        <taxon>Pseudomonadati</taxon>
        <taxon>Pseudomonadota</taxon>
        <taxon>Betaproteobacteria</taxon>
        <taxon>Burkholderiales</taxon>
        <taxon>Burkholderiaceae</taxon>
        <taxon>Zeimonas</taxon>
    </lineage>
</organism>
<dbReference type="Proteomes" id="UP000321548">
    <property type="component" value="Unassembled WGS sequence"/>
</dbReference>
<evidence type="ECO:0000313" key="2">
    <source>
        <dbReference type="Proteomes" id="UP000321548"/>
    </source>
</evidence>
<proteinExistence type="predicted"/>
<reference evidence="1 2" key="1">
    <citation type="submission" date="2019-06" db="EMBL/GenBank/DDBJ databases">
        <title>Quisquiliibacterium sp. nov., isolated from a maize field.</title>
        <authorList>
            <person name="Lin S.-Y."/>
            <person name="Tsai C.-F."/>
            <person name="Young C.-C."/>
        </authorList>
    </citation>
    <scope>NUCLEOTIDE SEQUENCE [LARGE SCALE GENOMIC DNA]</scope>
    <source>
        <strain evidence="1 2">CC-CFT501</strain>
    </source>
</reference>
<sequence>MPSYIFVSPGSDPGAGLALVDPMLSSSKPSMGTCRPDLRRMVKPGDHIFVISGSRGRTIPQYVIGGMQIDKKLDDQLEALRHRPENAVRFEGTQRAGNIIALPDGTQHPLDDHDKRDREKFESRIKNYILGKNPVMLVTPKEVEIGRDRSVGILSNIFDVPGHRMQQVVGRGRKLSHAQVDQLLRALDDIKREARS</sequence>